<comment type="caution">
    <text evidence="2">The sequence shown here is derived from an EMBL/GenBank/DDBJ whole genome shotgun (WGS) entry which is preliminary data.</text>
</comment>
<dbReference type="AlphaFoldDB" id="A0A845A3G1"/>
<feature type="transmembrane region" description="Helical" evidence="1">
    <location>
        <begin position="61"/>
        <end position="79"/>
    </location>
</feature>
<protein>
    <submittedName>
        <fullName evidence="2">Uncharacterized protein</fullName>
    </submittedName>
</protein>
<evidence type="ECO:0000256" key="1">
    <source>
        <dbReference type="SAM" id="Phobius"/>
    </source>
</evidence>
<keyword evidence="1" id="KW-1133">Transmembrane helix</keyword>
<accession>A0A845A3G1</accession>
<reference evidence="2 3" key="1">
    <citation type="submission" date="2019-12" db="EMBL/GenBank/DDBJ databases">
        <title>Genomic-based taxomic classification of the family Erythrobacteraceae.</title>
        <authorList>
            <person name="Xu L."/>
        </authorList>
    </citation>
    <scope>NUCLEOTIDE SEQUENCE [LARGE SCALE GENOMIC DNA]</scope>
    <source>
        <strain evidence="2 3">RC4-10-4</strain>
    </source>
</reference>
<gene>
    <name evidence="2" type="ORF">GRI62_10155</name>
</gene>
<organism evidence="2 3">
    <name type="scientific">Aurantiacibacter arachoides</name>
    <dbReference type="NCBI Taxonomy" id="1850444"/>
    <lineage>
        <taxon>Bacteria</taxon>
        <taxon>Pseudomonadati</taxon>
        <taxon>Pseudomonadota</taxon>
        <taxon>Alphaproteobacteria</taxon>
        <taxon>Sphingomonadales</taxon>
        <taxon>Erythrobacteraceae</taxon>
        <taxon>Aurantiacibacter</taxon>
    </lineage>
</organism>
<evidence type="ECO:0000313" key="2">
    <source>
        <dbReference type="EMBL" id="MXO93962.1"/>
    </source>
</evidence>
<sequence>MNHRLAGYIWPGVAGAVVTFVVRYVMGDLSVALIGIVVFAVIYAILIVLSRTMRWADAPMVYAGTAAAAASIAFIVSHSS</sequence>
<dbReference type="Proteomes" id="UP000460626">
    <property type="component" value="Unassembled WGS sequence"/>
</dbReference>
<name>A0A845A3G1_9SPHN</name>
<keyword evidence="1" id="KW-0812">Transmembrane</keyword>
<proteinExistence type="predicted"/>
<dbReference type="EMBL" id="WTYH01000001">
    <property type="protein sequence ID" value="MXO93962.1"/>
    <property type="molecule type" value="Genomic_DNA"/>
</dbReference>
<evidence type="ECO:0000313" key="3">
    <source>
        <dbReference type="Proteomes" id="UP000460626"/>
    </source>
</evidence>
<dbReference type="OrthoDB" id="9934293at2"/>
<dbReference type="RefSeq" id="WP_131453241.1">
    <property type="nucleotide sequence ID" value="NZ_BMJK01000001.1"/>
</dbReference>
<keyword evidence="1" id="KW-0472">Membrane</keyword>
<feature type="transmembrane region" description="Helical" evidence="1">
    <location>
        <begin position="31"/>
        <end position="49"/>
    </location>
</feature>
<feature type="transmembrane region" description="Helical" evidence="1">
    <location>
        <begin position="7"/>
        <end position="25"/>
    </location>
</feature>
<keyword evidence="3" id="KW-1185">Reference proteome</keyword>